<keyword evidence="2" id="KW-1185">Reference proteome</keyword>
<gene>
    <name evidence="1" type="ORF">ARMGADRAFT_1031114</name>
</gene>
<evidence type="ECO:0000313" key="2">
    <source>
        <dbReference type="Proteomes" id="UP000217790"/>
    </source>
</evidence>
<dbReference type="InParanoid" id="A0A2H3DEK1"/>
<name>A0A2H3DEK1_ARMGA</name>
<dbReference type="EMBL" id="KZ293659">
    <property type="protein sequence ID" value="PBK92214.1"/>
    <property type="molecule type" value="Genomic_DNA"/>
</dbReference>
<protein>
    <submittedName>
        <fullName evidence="1">Uncharacterized protein</fullName>
    </submittedName>
</protein>
<proteinExistence type="predicted"/>
<dbReference type="Proteomes" id="UP000217790">
    <property type="component" value="Unassembled WGS sequence"/>
</dbReference>
<reference evidence="2" key="1">
    <citation type="journal article" date="2017" name="Nat. Ecol. Evol.">
        <title>Genome expansion and lineage-specific genetic innovations in the forest pathogenic fungi Armillaria.</title>
        <authorList>
            <person name="Sipos G."/>
            <person name="Prasanna A.N."/>
            <person name="Walter M.C."/>
            <person name="O'Connor E."/>
            <person name="Balint B."/>
            <person name="Krizsan K."/>
            <person name="Kiss B."/>
            <person name="Hess J."/>
            <person name="Varga T."/>
            <person name="Slot J."/>
            <person name="Riley R."/>
            <person name="Boka B."/>
            <person name="Rigling D."/>
            <person name="Barry K."/>
            <person name="Lee J."/>
            <person name="Mihaltcheva S."/>
            <person name="LaButti K."/>
            <person name="Lipzen A."/>
            <person name="Waldron R."/>
            <person name="Moloney N.M."/>
            <person name="Sperisen C."/>
            <person name="Kredics L."/>
            <person name="Vagvoelgyi C."/>
            <person name="Patrignani A."/>
            <person name="Fitzpatrick D."/>
            <person name="Nagy I."/>
            <person name="Doyle S."/>
            <person name="Anderson J.B."/>
            <person name="Grigoriev I.V."/>
            <person name="Gueldener U."/>
            <person name="Muensterkoetter M."/>
            <person name="Nagy L.G."/>
        </authorList>
    </citation>
    <scope>NUCLEOTIDE SEQUENCE [LARGE SCALE GENOMIC DNA]</scope>
    <source>
        <strain evidence="2">Ar21-2</strain>
    </source>
</reference>
<accession>A0A2H3DEK1</accession>
<sequence>MLDRGAQRHLTPAALVLTRLQITNAIYVKRCRISCQSRDYAVYPKVLALPLASCYPQSRLPFASTVKETRECVQSSVSAIRKFNVHMVFFRISLRGTYQKDGNESMRGTAIRLLNFRYEDGSGLADKAAEPSVDALSRPVTVVEPKVALEYEHGLNNMLLFINAKEREEAFCLLPSVAPQVVAIHIYLFHTPTPSSHSHICQHSLLDTIGRLLEDSEGKDLENDQQSAAA</sequence>
<dbReference type="AlphaFoldDB" id="A0A2H3DEK1"/>
<evidence type="ECO:0000313" key="1">
    <source>
        <dbReference type="EMBL" id="PBK92214.1"/>
    </source>
</evidence>
<organism evidence="1 2">
    <name type="scientific">Armillaria gallica</name>
    <name type="common">Bulbous honey fungus</name>
    <name type="synonym">Armillaria bulbosa</name>
    <dbReference type="NCBI Taxonomy" id="47427"/>
    <lineage>
        <taxon>Eukaryota</taxon>
        <taxon>Fungi</taxon>
        <taxon>Dikarya</taxon>
        <taxon>Basidiomycota</taxon>
        <taxon>Agaricomycotina</taxon>
        <taxon>Agaricomycetes</taxon>
        <taxon>Agaricomycetidae</taxon>
        <taxon>Agaricales</taxon>
        <taxon>Marasmiineae</taxon>
        <taxon>Physalacriaceae</taxon>
        <taxon>Armillaria</taxon>
    </lineage>
</organism>